<dbReference type="InterPro" id="IPR051174">
    <property type="entry name" value="Cytochrome_c-type_ET"/>
</dbReference>
<evidence type="ECO:0000256" key="6">
    <source>
        <dbReference type="ARBA" id="ARBA00022692"/>
    </source>
</evidence>
<comment type="caution">
    <text evidence="13">The sequence shown here is derived from an EMBL/GenBank/DDBJ whole genome shotgun (WGS) entry which is preliminary data.</text>
</comment>
<dbReference type="GO" id="GO:0019333">
    <property type="term" value="P:denitrification pathway"/>
    <property type="evidence" value="ECO:0007669"/>
    <property type="project" value="InterPro"/>
</dbReference>
<comment type="subcellular location">
    <subcellularLocation>
        <location evidence="1">Cell membrane</location>
        <topology evidence="1">Single-pass membrane protein</topology>
    </subcellularLocation>
</comment>
<keyword evidence="6" id="KW-0812">Transmembrane</keyword>
<reference evidence="13" key="1">
    <citation type="submission" date="2019-08" db="EMBL/GenBank/DDBJ databases">
        <authorList>
            <person name="Kucharzyk K."/>
            <person name="Murdoch R.W."/>
            <person name="Higgins S."/>
            <person name="Loffler F."/>
        </authorList>
    </citation>
    <scope>NUCLEOTIDE SEQUENCE</scope>
</reference>
<evidence type="ECO:0000256" key="8">
    <source>
        <dbReference type="ARBA" id="ARBA00022982"/>
    </source>
</evidence>
<dbReference type="InterPro" id="IPR036280">
    <property type="entry name" value="Multihaem_cyt_sf"/>
</dbReference>
<evidence type="ECO:0000256" key="10">
    <source>
        <dbReference type="ARBA" id="ARBA00023004"/>
    </source>
</evidence>
<evidence type="ECO:0000256" key="7">
    <source>
        <dbReference type="ARBA" id="ARBA00022723"/>
    </source>
</evidence>
<proteinExistence type="inferred from homology"/>
<keyword evidence="8" id="KW-0249">Electron transport</keyword>
<keyword evidence="4" id="KW-1003">Cell membrane</keyword>
<sequence length="157" mass="17454">METGDFLSRNAIKLILLGVVAAVLGMGLFGAGFAYADNPRFCGSCHSMQHVTQTWQASNHKQFSCGDCHLPQDSLVAKLYTKGENGMRHTYHEVLRDYPDNIRFTENARVIANKNCLRCHASTVEDTFMVAGEPNCTKCHRTIPHRQSQPDGGIKVE</sequence>
<dbReference type="Pfam" id="PF03264">
    <property type="entry name" value="Cytochrom_NNT"/>
    <property type="match status" value="1"/>
</dbReference>
<gene>
    <name evidence="13" type="primary">nrfH_4</name>
    <name evidence="13" type="ORF">SDC9_13595</name>
</gene>
<comment type="similarity">
    <text evidence="2">Belongs to the NapC/NirT/NrfH family.</text>
</comment>
<evidence type="ECO:0000313" key="13">
    <source>
        <dbReference type="EMBL" id="MPL67892.1"/>
    </source>
</evidence>
<evidence type="ECO:0000256" key="3">
    <source>
        <dbReference type="ARBA" id="ARBA00022448"/>
    </source>
</evidence>
<dbReference type="PIRSF" id="PIRSF000013">
    <property type="entry name" value="4_hem_cytochrm_NapC"/>
    <property type="match status" value="1"/>
</dbReference>
<organism evidence="13">
    <name type="scientific">bioreactor metagenome</name>
    <dbReference type="NCBI Taxonomy" id="1076179"/>
    <lineage>
        <taxon>unclassified sequences</taxon>
        <taxon>metagenomes</taxon>
        <taxon>ecological metagenomes</taxon>
    </lineage>
</organism>
<evidence type="ECO:0000256" key="11">
    <source>
        <dbReference type="ARBA" id="ARBA00023136"/>
    </source>
</evidence>
<evidence type="ECO:0000256" key="9">
    <source>
        <dbReference type="ARBA" id="ARBA00022989"/>
    </source>
</evidence>
<evidence type="ECO:0000259" key="12">
    <source>
        <dbReference type="Pfam" id="PF03264"/>
    </source>
</evidence>
<dbReference type="GO" id="GO:0009055">
    <property type="term" value="F:electron transfer activity"/>
    <property type="evidence" value="ECO:0007669"/>
    <property type="project" value="TreeGrafter"/>
</dbReference>
<dbReference type="PANTHER" id="PTHR30333:SF1">
    <property type="entry name" value="CYTOCHROME C-TYPE PROTEIN NAPC"/>
    <property type="match status" value="1"/>
</dbReference>
<protein>
    <submittedName>
        <fullName evidence="13">Cytochrome c-type protein NrfH</fullName>
    </submittedName>
</protein>
<keyword evidence="3" id="KW-0813">Transport</keyword>
<keyword evidence="9" id="KW-1133">Transmembrane helix</keyword>
<name>A0A644TNP6_9ZZZZ</name>
<feature type="domain" description="NapC/NirT cytochrome c N-terminal" evidence="12">
    <location>
        <begin position="11"/>
        <end position="143"/>
    </location>
</feature>
<dbReference type="InterPro" id="IPR024717">
    <property type="entry name" value="NapC/NirT/NrfH"/>
</dbReference>
<evidence type="ECO:0000256" key="4">
    <source>
        <dbReference type="ARBA" id="ARBA00022475"/>
    </source>
</evidence>
<evidence type="ECO:0000256" key="1">
    <source>
        <dbReference type="ARBA" id="ARBA00004162"/>
    </source>
</evidence>
<evidence type="ECO:0000256" key="2">
    <source>
        <dbReference type="ARBA" id="ARBA00007395"/>
    </source>
</evidence>
<dbReference type="Gene3D" id="1.10.3820.10">
    <property type="entry name" value="Di-heme elbow motif domain"/>
    <property type="match status" value="1"/>
</dbReference>
<keyword evidence="5" id="KW-0349">Heme</keyword>
<evidence type="ECO:0000256" key="5">
    <source>
        <dbReference type="ARBA" id="ARBA00022617"/>
    </source>
</evidence>
<accession>A0A644TNP6</accession>
<dbReference type="EMBL" id="VSSQ01000039">
    <property type="protein sequence ID" value="MPL67892.1"/>
    <property type="molecule type" value="Genomic_DNA"/>
</dbReference>
<dbReference type="SUPFAM" id="SSF48695">
    <property type="entry name" value="Multiheme cytochromes"/>
    <property type="match status" value="1"/>
</dbReference>
<dbReference type="GO" id="GO:0020037">
    <property type="term" value="F:heme binding"/>
    <property type="evidence" value="ECO:0007669"/>
    <property type="project" value="InterPro"/>
</dbReference>
<keyword evidence="11" id="KW-0472">Membrane</keyword>
<keyword evidence="10" id="KW-0408">Iron</keyword>
<dbReference type="GO" id="GO:0005886">
    <property type="term" value="C:plasma membrane"/>
    <property type="evidence" value="ECO:0007669"/>
    <property type="project" value="UniProtKB-SubCell"/>
</dbReference>
<dbReference type="AlphaFoldDB" id="A0A644TNP6"/>
<dbReference type="InterPro" id="IPR005126">
    <property type="entry name" value="NapC/NirT_cyt_c_N"/>
</dbReference>
<dbReference type="InterPro" id="IPR038266">
    <property type="entry name" value="NapC/NirT_cytc_sf"/>
</dbReference>
<dbReference type="GO" id="GO:0009061">
    <property type="term" value="P:anaerobic respiration"/>
    <property type="evidence" value="ECO:0007669"/>
    <property type="project" value="TreeGrafter"/>
</dbReference>
<keyword evidence="7" id="KW-0479">Metal-binding</keyword>
<dbReference type="PANTHER" id="PTHR30333">
    <property type="entry name" value="CYTOCHROME C-TYPE PROTEIN"/>
    <property type="match status" value="1"/>
</dbReference>
<dbReference type="GO" id="GO:0046872">
    <property type="term" value="F:metal ion binding"/>
    <property type="evidence" value="ECO:0007669"/>
    <property type="project" value="UniProtKB-KW"/>
</dbReference>